<keyword evidence="8" id="KW-1185">Reference proteome</keyword>
<evidence type="ECO:0000256" key="6">
    <source>
        <dbReference type="RuleBase" id="RU004466"/>
    </source>
</evidence>
<dbReference type="EMBL" id="JBHRYR010000003">
    <property type="protein sequence ID" value="MFC3853677.1"/>
    <property type="molecule type" value="Genomic_DNA"/>
</dbReference>
<dbReference type="Pfam" id="PF00348">
    <property type="entry name" value="polyprenyl_synt"/>
    <property type="match status" value="1"/>
</dbReference>
<sequence>MHINDIQRVVAAEFAAVDAVIHDELNSRVPLVEQIAEYIVSSGGKRLRPLVTLLVGKALRHDSSDLIKLATVIEFLHTATLLHDDVVDMSAMRRGRSTANARWGNAPSVLVGDFLYSRAFQLMVQIGNLPVMNLLADATNVISEGEVLQLMNVKNPDLSESDYMRVIEGKTAMLFAAATGSAAELAQPDAAIVAAAQQYGTELGLAFQIQDDVLDYAGDSATLGKNVGDDLAEGKVTLPLIHTLKTTDDGTRKMIRKAIRQGTTETDTVQAILAAMQATGALSYCTQKAHEHAQRAIDALADWPDSEAKAALCGLAILAVQRKT</sequence>
<evidence type="ECO:0000313" key="8">
    <source>
        <dbReference type="Proteomes" id="UP001595617"/>
    </source>
</evidence>
<evidence type="ECO:0000256" key="2">
    <source>
        <dbReference type="ARBA" id="ARBA00006706"/>
    </source>
</evidence>
<dbReference type="RefSeq" id="WP_380697283.1">
    <property type="nucleotide sequence ID" value="NZ_JBHRYR010000003.1"/>
</dbReference>
<dbReference type="EC" id="2.5.1.-" evidence="7"/>
<dbReference type="CDD" id="cd00685">
    <property type="entry name" value="Trans_IPPS_HT"/>
    <property type="match status" value="1"/>
</dbReference>
<evidence type="ECO:0000256" key="3">
    <source>
        <dbReference type="ARBA" id="ARBA00022679"/>
    </source>
</evidence>
<dbReference type="InterPro" id="IPR033749">
    <property type="entry name" value="Polyprenyl_synt_CS"/>
</dbReference>
<dbReference type="InterPro" id="IPR008949">
    <property type="entry name" value="Isoprenoid_synthase_dom_sf"/>
</dbReference>
<dbReference type="GO" id="GO:0016740">
    <property type="term" value="F:transferase activity"/>
    <property type="evidence" value="ECO:0007669"/>
    <property type="project" value="UniProtKB-KW"/>
</dbReference>
<keyword evidence="5" id="KW-0460">Magnesium</keyword>
<keyword evidence="4" id="KW-0479">Metal-binding</keyword>
<evidence type="ECO:0000256" key="5">
    <source>
        <dbReference type="ARBA" id="ARBA00022842"/>
    </source>
</evidence>
<reference evidence="8" key="1">
    <citation type="journal article" date="2019" name="Int. J. Syst. Evol. Microbiol.">
        <title>The Global Catalogue of Microorganisms (GCM) 10K type strain sequencing project: providing services to taxonomists for standard genome sequencing and annotation.</title>
        <authorList>
            <consortium name="The Broad Institute Genomics Platform"/>
            <consortium name="The Broad Institute Genome Sequencing Center for Infectious Disease"/>
            <person name="Wu L."/>
            <person name="Ma J."/>
        </authorList>
    </citation>
    <scope>NUCLEOTIDE SEQUENCE [LARGE SCALE GENOMIC DNA]</scope>
    <source>
        <strain evidence="8">IBRC 10765</strain>
    </source>
</reference>
<gene>
    <name evidence="7" type="ORF">ACFOOG_12610</name>
</gene>
<dbReference type="InterPro" id="IPR000092">
    <property type="entry name" value="Polyprenyl_synt"/>
</dbReference>
<organism evidence="7 8">
    <name type="scientific">Saccharospirillum mangrovi</name>
    <dbReference type="NCBI Taxonomy" id="2161747"/>
    <lineage>
        <taxon>Bacteria</taxon>
        <taxon>Pseudomonadati</taxon>
        <taxon>Pseudomonadota</taxon>
        <taxon>Gammaproteobacteria</taxon>
        <taxon>Oceanospirillales</taxon>
        <taxon>Saccharospirillaceae</taxon>
        <taxon>Saccharospirillum</taxon>
    </lineage>
</organism>
<evidence type="ECO:0000256" key="1">
    <source>
        <dbReference type="ARBA" id="ARBA00001946"/>
    </source>
</evidence>
<dbReference type="SFLD" id="SFLDS00005">
    <property type="entry name" value="Isoprenoid_Synthase_Type_I"/>
    <property type="match status" value="1"/>
</dbReference>
<keyword evidence="3 6" id="KW-0808">Transferase</keyword>
<dbReference type="Gene3D" id="1.10.600.10">
    <property type="entry name" value="Farnesyl Diphosphate Synthase"/>
    <property type="match status" value="1"/>
</dbReference>
<comment type="similarity">
    <text evidence="2 6">Belongs to the FPP/GGPP synthase family.</text>
</comment>
<dbReference type="PROSITE" id="PS00444">
    <property type="entry name" value="POLYPRENYL_SYNTHASE_2"/>
    <property type="match status" value="1"/>
</dbReference>
<protein>
    <submittedName>
        <fullName evidence="7">Polyprenyl synthetase family protein</fullName>
        <ecNumber evidence="7">2.5.1.-</ecNumber>
    </submittedName>
</protein>
<evidence type="ECO:0000313" key="7">
    <source>
        <dbReference type="EMBL" id="MFC3853677.1"/>
    </source>
</evidence>
<dbReference type="PROSITE" id="PS00723">
    <property type="entry name" value="POLYPRENYL_SYNTHASE_1"/>
    <property type="match status" value="1"/>
</dbReference>
<accession>A0ABV7ZYU9</accession>
<comment type="cofactor">
    <cofactor evidence="1">
        <name>Mg(2+)</name>
        <dbReference type="ChEBI" id="CHEBI:18420"/>
    </cofactor>
</comment>
<proteinExistence type="inferred from homology"/>
<evidence type="ECO:0000256" key="4">
    <source>
        <dbReference type="ARBA" id="ARBA00022723"/>
    </source>
</evidence>
<dbReference type="PANTHER" id="PTHR12001:SF69">
    <property type="entry name" value="ALL TRANS-POLYPRENYL-DIPHOSPHATE SYNTHASE PDSS1"/>
    <property type="match status" value="1"/>
</dbReference>
<comment type="caution">
    <text evidence="7">The sequence shown here is derived from an EMBL/GenBank/DDBJ whole genome shotgun (WGS) entry which is preliminary data.</text>
</comment>
<dbReference type="PANTHER" id="PTHR12001">
    <property type="entry name" value="GERANYLGERANYL PYROPHOSPHATE SYNTHASE"/>
    <property type="match status" value="1"/>
</dbReference>
<dbReference type="Proteomes" id="UP001595617">
    <property type="component" value="Unassembled WGS sequence"/>
</dbReference>
<name>A0ABV7ZYU9_9GAMM</name>
<dbReference type="SUPFAM" id="SSF48576">
    <property type="entry name" value="Terpenoid synthases"/>
    <property type="match status" value="1"/>
</dbReference>